<feature type="transmembrane region" description="Helical" evidence="2">
    <location>
        <begin position="87"/>
        <end position="108"/>
    </location>
</feature>
<feature type="transmembrane region" description="Helical" evidence="2">
    <location>
        <begin position="54"/>
        <end position="75"/>
    </location>
</feature>
<dbReference type="Proteomes" id="UP000472727">
    <property type="component" value="Unassembled WGS sequence"/>
</dbReference>
<dbReference type="EMBL" id="JAABOE010000168">
    <property type="protein sequence ID" value="KAF3160249.1"/>
    <property type="molecule type" value="Genomic_DNA"/>
</dbReference>
<feature type="transmembrane region" description="Helical" evidence="2">
    <location>
        <begin position="114"/>
        <end position="130"/>
    </location>
</feature>
<evidence type="ECO:0000256" key="2">
    <source>
        <dbReference type="SAM" id="Phobius"/>
    </source>
</evidence>
<evidence type="ECO:0000313" key="9">
    <source>
        <dbReference type="Proteomes" id="UP000483672"/>
    </source>
</evidence>
<evidence type="ECO:0000313" key="5">
    <source>
        <dbReference type="EMBL" id="KAF3214657.1"/>
    </source>
</evidence>
<evidence type="ECO:0000313" key="7">
    <source>
        <dbReference type="Proteomes" id="UP000472727"/>
    </source>
</evidence>
<evidence type="ECO:0000313" key="6">
    <source>
        <dbReference type="EMBL" id="KAF3222323.1"/>
    </source>
</evidence>
<keyword evidence="2" id="KW-0472">Membrane</keyword>
<evidence type="ECO:0000313" key="8">
    <source>
        <dbReference type="Proteomes" id="UP000479691"/>
    </source>
</evidence>
<evidence type="ECO:0000313" key="3">
    <source>
        <dbReference type="EMBL" id="KAF3160249.1"/>
    </source>
</evidence>
<proteinExistence type="predicted"/>
<organism evidence="3 8">
    <name type="scientific">Orbilia oligospora</name>
    <name type="common">Nematode-trapping fungus</name>
    <name type="synonym">Arthrobotrys oligospora</name>
    <dbReference type="NCBI Taxonomy" id="2813651"/>
    <lineage>
        <taxon>Eukaryota</taxon>
        <taxon>Fungi</taxon>
        <taxon>Dikarya</taxon>
        <taxon>Ascomycota</taxon>
        <taxon>Pezizomycotina</taxon>
        <taxon>Orbiliomycetes</taxon>
        <taxon>Orbiliales</taxon>
        <taxon>Orbiliaceae</taxon>
        <taxon>Orbilia</taxon>
    </lineage>
</organism>
<name>A0A6G1MD36_ORBOL</name>
<protein>
    <submittedName>
        <fullName evidence="3">Uncharacterized protein</fullName>
    </submittedName>
</protein>
<dbReference type="AlphaFoldDB" id="A0A6G1MD36"/>
<feature type="compositionally biased region" description="Basic and acidic residues" evidence="1">
    <location>
        <begin position="18"/>
        <end position="28"/>
    </location>
</feature>
<comment type="caution">
    <text evidence="3">The sequence shown here is derived from an EMBL/GenBank/DDBJ whole genome shotgun (WGS) entry which is preliminary data.</text>
</comment>
<sequence length="143" mass="15819">MGSSTATIRSPFYSSDSKNTDHATKPGDKPTSGTETIIDTSLAPTLEAAPLFRYIQSFVILSFLLGSAGVGVWYLGFDIFQTTTQQWVIVAAVTTCLFYSGVVWIDWWAVVVEYWWLSIPILAGTGILLTRMDEAIRDVQEID</sequence>
<gene>
    <name evidence="5" type="ORF">TWF106_009014</name>
    <name evidence="4" type="ORF">TWF191_002230</name>
    <name evidence="6" type="ORF">TWF679_005805</name>
    <name evidence="3" type="ORF">TWF788_003204</name>
</gene>
<dbReference type="Proteomes" id="UP000614610">
    <property type="component" value="Unassembled WGS sequence"/>
</dbReference>
<dbReference type="Proteomes" id="UP000479691">
    <property type="component" value="Unassembled WGS sequence"/>
</dbReference>
<dbReference type="EMBL" id="WIWT01000003">
    <property type="protein sequence ID" value="KAF3222323.1"/>
    <property type="molecule type" value="Genomic_DNA"/>
</dbReference>
<keyword evidence="2" id="KW-0812">Transmembrane</keyword>
<reference evidence="7 8" key="1">
    <citation type="submission" date="2019-06" db="EMBL/GenBank/DDBJ databases">
        <authorList>
            <person name="Palmer J.M."/>
        </authorList>
    </citation>
    <scope>NUCLEOTIDE SEQUENCE [LARGE SCALE GENOMIC DNA]</scope>
    <source>
        <strain evidence="5 7">TWF106</strain>
        <strain evidence="4 9">TWF191</strain>
        <strain evidence="6">TWF679</strain>
        <strain evidence="3 8">TWF788</strain>
    </source>
</reference>
<feature type="region of interest" description="Disordered" evidence="1">
    <location>
        <begin position="1"/>
        <end position="34"/>
    </location>
</feature>
<accession>A0A6G1MD36</accession>
<evidence type="ECO:0000256" key="1">
    <source>
        <dbReference type="SAM" id="MobiDB-lite"/>
    </source>
</evidence>
<keyword evidence="2" id="KW-1133">Transmembrane helix</keyword>
<feature type="compositionally biased region" description="Polar residues" evidence="1">
    <location>
        <begin position="1"/>
        <end position="17"/>
    </location>
</feature>
<dbReference type="EMBL" id="WIWS01000058">
    <property type="protein sequence ID" value="KAF3214657.1"/>
    <property type="molecule type" value="Genomic_DNA"/>
</dbReference>
<dbReference type="OrthoDB" id="4746477at2759"/>
<dbReference type="Proteomes" id="UP000483672">
    <property type="component" value="Unassembled WGS sequence"/>
</dbReference>
<evidence type="ECO:0000313" key="4">
    <source>
        <dbReference type="EMBL" id="KAF3204535.1"/>
    </source>
</evidence>
<dbReference type="EMBL" id="WIPF01000143">
    <property type="protein sequence ID" value="KAF3204535.1"/>
    <property type="molecule type" value="Genomic_DNA"/>
</dbReference>